<feature type="domain" description="AB hydrolase-1" evidence="1">
    <location>
        <begin position="61"/>
        <end position="282"/>
    </location>
</feature>
<name>A0ABU1XCE5_9NOCA</name>
<sequence>MEKLMVEAVTAEKIDAYDLGYIAGSRLETEDGVHIYYERYGIESPTTIVLIPNLFLIAPLWRNFSAELATKYSIVSYDMRNKGASTQVDGVVDFERHIHDLRAVLTHLGVERPYLVASSDSTLLAREYALAYPDEVGGLALYGPVFNAIGGRRRRRLIQAWLSTVTNVGPTALFNEMYPLIYSHHTVEFGGSPAYLALKERFIALSSQQQLITNLKTSLTVSDEPDRLRQIACPVLLSAGENDFQTSGAMMREVAAIMPDAEVEVIPNSGHAPYFEATAEFEASIDRFVRATLAR</sequence>
<evidence type="ECO:0000313" key="3">
    <source>
        <dbReference type="Proteomes" id="UP001251217"/>
    </source>
</evidence>
<proteinExistence type="predicted"/>
<dbReference type="SUPFAM" id="SSF53474">
    <property type="entry name" value="alpha/beta-Hydrolases"/>
    <property type="match status" value="1"/>
</dbReference>
<dbReference type="Gene3D" id="3.40.50.1820">
    <property type="entry name" value="alpha/beta hydrolase"/>
    <property type="match status" value="1"/>
</dbReference>
<reference evidence="2 3" key="1">
    <citation type="submission" date="2023-07" db="EMBL/GenBank/DDBJ databases">
        <title>Sorghum-associated microbial communities from plants grown in Nebraska, USA.</title>
        <authorList>
            <person name="Schachtman D."/>
        </authorList>
    </citation>
    <scope>NUCLEOTIDE SEQUENCE [LARGE SCALE GENOMIC DNA]</scope>
    <source>
        <strain evidence="2 3">4272</strain>
    </source>
</reference>
<dbReference type="PANTHER" id="PTHR43433:SF5">
    <property type="entry name" value="AB HYDROLASE-1 DOMAIN-CONTAINING PROTEIN"/>
    <property type="match status" value="1"/>
</dbReference>
<dbReference type="RefSeq" id="WP_063010946.1">
    <property type="nucleotide sequence ID" value="NZ_JAVDWW010000002.1"/>
</dbReference>
<accession>A0ABU1XCE5</accession>
<comment type="caution">
    <text evidence="2">The sequence shown here is derived from an EMBL/GenBank/DDBJ whole genome shotgun (WGS) entry which is preliminary data.</text>
</comment>
<evidence type="ECO:0000313" key="2">
    <source>
        <dbReference type="EMBL" id="MDR7168004.1"/>
    </source>
</evidence>
<evidence type="ECO:0000259" key="1">
    <source>
        <dbReference type="Pfam" id="PF12697"/>
    </source>
</evidence>
<gene>
    <name evidence="2" type="ORF">J2W56_001723</name>
</gene>
<dbReference type="Proteomes" id="UP001251217">
    <property type="component" value="Unassembled WGS sequence"/>
</dbReference>
<dbReference type="InterPro" id="IPR050471">
    <property type="entry name" value="AB_hydrolase"/>
</dbReference>
<dbReference type="PANTHER" id="PTHR43433">
    <property type="entry name" value="HYDROLASE, ALPHA/BETA FOLD FAMILY PROTEIN"/>
    <property type="match status" value="1"/>
</dbReference>
<dbReference type="Pfam" id="PF12697">
    <property type="entry name" value="Abhydrolase_6"/>
    <property type="match status" value="1"/>
</dbReference>
<protein>
    <submittedName>
        <fullName evidence="2">Pimeloyl-ACP methyl ester carboxylesterase</fullName>
    </submittedName>
</protein>
<organism evidence="2 3">
    <name type="scientific">Nocardia kruczakiae</name>
    <dbReference type="NCBI Taxonomy" id="261477"/>
    <lineage>
        <taxon>Bacteria</taxon>
        <taxon>Bacillati</taxon>
        <taxon>Actinomycetota</taxon>
        <taxon>Actinomycetes</taxon>
        <taxon>Mycobacteriales</taxon>
        <taxon>Nocardiaceae</taxon>
        <taxon>Nocardia</taxon>
    </lineage>
</organism>
<keyword evidence="3" id="KW-1185">Reference proteome</keyword>
<dbReference type="InterPro" id="IPR000073">
    <property type="entry name" value="AB_hydrolase_1"/>
</dbReference>
<dbReference type="EMBL" id="JAVDWW010000002">
    <property type="protein sequence ID" value="MDR7168004.1"/>
    <property type="molecule type" value="Genomic_DNA"/>
</dbReference>
<dbReference type="InterPro" id="IPR029058">
    <property type="entry name" value="AB_hydrolase_fold"/>
</dbReference>